<dbReference type="InterPro" id="IPR001296">
    <property type="entry name" value="Glyco_trans_1"/>
</dbReference>
<evidence type="ECO:0000259" key="1">
    <source>
        <dbReference type="Pfam" id="PF00534"/>
    </source>
</evidence>
<gene>
    <name evidence="3" type="ORF">CSW08_14800</name>
</gene>
<feature type="domain" description="Glycosyl transferase family 1" evidence="1">
    <location>
        <begin position="184"/>
        <end position="323"/>
    </location>
</feature>
<accession>A0A2N3HGZ1</accession>
<evidence type="ECO:0000259" key="2">
    <source>
        <dbReference type="Pfam" id="PF13439"/>
    </source>
</evidence>
<evidence type="ECO:0000313" key="4">
    <source>
        <dbReference type="Proteomes" id="UP000233435"/>
    </source>
</evidence>
<proteinExistence type="predicted"/>
<dbReference type="PANTHER" id="PTHR12526">
    <property type="entry name" value="GLYCOSYLTRANSFERASE"/>
    <property type="match status" value="1"/>
</dbReference>
<protein>
    <submittedName>
        <fullName evidence="3">Glycosyltransferase</fullName>
    </submittedName>
</protein>
<sequence>MNNRPKKKIVFVLPSLVPGGAERVISFIAQNIDKEKFEPILLIAGYPKDTDYSVKDIKLIYLNKSRVLFAIPSFIFLIIKNKPDIVLSSITHVNTVMGFLSVFFSKIKFIGREVNVLSVKKEFGGEKKFYSSLPLAHVSYKFLDIILCQSKDMYNDMMLNYKIPQEKLRIINNPITDNFKLKLQNAEKTNIVKFITVARLKKQKGHERIIHAISKLPFPYIYTIIGDGPENKNIFNLIDELGIRDKIVHIPYTNEVSKYLAESDLFLQGAFVEGFPNCLIESCAVGVPIIAFRAPGGLNEIIEEGINGFIADTEKEYVESIIKSTTIYQWDPQSISNSVNRKFSKEKILQKYEDLFLEILN</sequence>
<keyword evidence="4" id="KW-1185">Reference proteome</keyword>
<dbReference type="Pfam" id="PF00534">
    <property type="entry name" value="Glycos_transf_1"/>
    <property type="match status" value="1"/>
</dbReference>
<dbReference type="CDD" id="cd03811">
    <property type="entry name" value="GT4_GT28_WabH-like"/>
    <property type="match status" value="1"/>
</dbReference>
<dbReference type="RefSeq" id="WP_106660648.1">
    <property type="nucleotide sequence ID" value="NZ_PJEO01000052.1"/>
</dbReference>
<keyword evidence="3" id="KW-0808">Transferase</keyword>
<dbReference type="PANTHER" id="PTHR12526:SF630">
    <property type="entry name" value="GLYCOSYLTRANSFERASE"/>
    <property type="match status" value="1"/>
</dbReference>
<evidence type="ECO:0000313" key="3">
    <source>
        <dbReference type="EMBL" id="PKQ44068.1"/>
    </source>
</evidence>
<dbReference type="GO" id="GO:0016757">
    <property type="term" value="F:glycosyltransferase activity"/>
    <property type="evidence" value="ECO:0007669"/>
    <property type="project" value="InterPro"/>
</dbReference>
<organism evidence="3 4">
    <name type="scientific">Confluentibacter flavum</name>
    <dbReference type="NCBI Taxonomy" id="1909700"/>
    <lineage>
        <taxon>Bacteria</taxon>
        <taxon>Pseudomonadati</taxon>
        <taxon>Bacteroidota</taxon>
        <taxon>Flavobacteriia</taxon>
        <taxon>Flavobacteriales</taxon>
        <taxon>Flavobacteriaceae</taxon>
        <taxon>Confluentibacter</taxon>
    </lineage>
</organism>
<feature type="domain" description="Glycosyltransferase subfamily 4-like N-terminal" evidence="2">
    <location>
        <begin position="18"/>
        <end position="176"/>
    </location>
</feature>
<dbReference type="Gene3D" id="3.40.50.2000">
    <property type="entry name" value="Glycogen Phosphorylase B"/>
    <property type="match status" value="2"/>
</dbReference>
<comment type="caution">
    <text evidence="3">The sequence shown here is derived from an EMBL/GenBank/DDBJ whole genome shotgun (WGS) entry which is preliminary data.</text>
</comment>
<dbReference type="EMBL" id="PJEO01000052">
    <property type="protein sequence ID" value="PKQ44068.1"/>
    <property type="molecule type" value="Genomic_DNA"/>
</dbReference>
<reference evidence="3 4" key="1">
    <citation type="submission" date="2017-12" db="EMBL/GenBank/DDBJ databases">
        <title>Confluentibacter flavum sp. nov., isolated from the saline lake.</title>
        <authorList>
            <person name="Yu L."/>
        </authorList>
    </citation>
    <scope>NUCLEOTIDE SEQUENCE [LARGE SCALE GENOMIC DNA]</scope>
    <source>
        <strain evidence="3 4">3B</strain>
    </source>
</reference>
<name>A0A2N3HGZ1_9FLAO</name>
<dbReference type="OrthoDB" id="791981at2"/>
<dbReference type="AlphaFoldDB" id="A0A2N3HGZ1"/>
<dbReference type="Pfam" id="PF13439">
    <property type="entry name" value="Glyco_transf_4"/>
    <property type="match status" value="1"/>
</dbReference>
<dbReference type="SUPFAM" id="SSF53756">
    <property type="entry name" value="UDP-Glycosyltransferase/glycogen phosphorylase"/>
    <property type="match status" value="1"/>
</dbReference>
<dbReference type="Proteomes" id="UP000233435">
    <property type="component" value="Unassembled WGS sequence"/>
</dbReference>
<dbReference type="InterPro" id="IPR028098">
    <property type="entry name" value="Glyco_trans_4-like_N"/>
</dbReference>